<dbReference type="GO" id="GO:0006508">
    <property type="term" value="P:proteolysis"/>
    <property type="evidence" value="ECO:0007669"/>
    <property type="project" value="UniProtKB-KW"/>
</dbReference>
<dbReference type="EMBL" id="LR723761">
    <property type="protein sequence ID" value="VWO94070.1"/>
    <property type="molecule type" value="Genomic_DNA"/>
</dbReference>
<dbReference type="InterPro" id="IPR027268">
    <property type="entry name" value="Peptidase_M4/M1_CTD_sf"/>
</dbReference>
<evidence type="ECO:0000256" key="1">
    <source>
        <dbReference type="ARBA" id="ARBA00004613"/>
    </source>
</evidence>
<feature type="binding site" evidence="12">
    <location>
        <position position="432"/>
    </location>
    <ligand>
        <name>Zn(2+)</name>
        <dbReference type="ChEBI" id="CHEBI:29105"/>
        <note>catalytic</note>
    </ligand>
</feature>
<dbReference type="Gene3D" id="3.10.170.10">
    <property type="match status" value="1"/>
</dbReference>
<dbReference type="SUPFAM" id="SSF55486">
    <property type="entry name" value="Metalloproteases ('zincins'), catalytic domain"/>
    <property type="match status" value="1"/>
</dbReference>
<comment type="cofactor">
    <cofactor evidence="12">
        <name>Zn(2+)</name>
        <dbReference type="ChEBI" id="CHEBI:29105"/>
    </cofactor>
    <text evidence="12">Binds 1 zinc ion per subunit.</text>
</comment>
<dbReference type="Pfam" id="PF07504">
    <property type="entry name" value="FTP"/>
    <property type="match status" value="1"/>
</dbReference>
<dbReference type="CDD" id="cd09596">
    <property type="entry name" value="M36"/>
    <property type="match status" value="1"/>
</dbReference>
<organism evidence="16">
    <name type="scientific">Ganoderma boninense</name>
    <dbReference type="NCBI Taxonomy" id="34458"/>
    <lineage>
        <taxon>Eukaryota</taxon>
        <taxon>Fungi</taxon>
        <taxon>Dikarya</taxon>
        <taxon>Basidiomycota</taxon>
        <taxon>Agaricomycotina</taxon>
        <taxon>Agaricomycetes</taxon>
        <taxon>Polyporales</taxon>
        <taxon>Polyporaceae</taxon>
        <taxon>Ganoderma</taxon>
    </lineage>
</organism>
<feature type="domain" description="FTP" evidence="15">
    <location>
        <begin position="88"/>
        <end position="124"/>
    </location>
</feature>
<keyword evidence="10 13" id="KW-0865">Zymogen</keyword>
<dbReference type="PRINTS" id="PR00999">
    <property type="entry name" value="FUNGALYSIN"/>
</dbReference>
<evidence type="ECO:0000259" key="15">
    <source>
        <dbReference type="Pfam" id="PF07504"/>
    </source>
</evidence>
<protein>
    <recommendedName>
        <fullName evidence="13">Extracellular metalloproteinase</fullName>
        <ecNumber evidence="13">3.4.24.-</ecNumber>
    </recommendedName>
    <alternativeName>
        <fullName evidence="13">Fungalysin</fullName>
    </alternativeName>
</protein>
<comment type="subcellular location">
    <subcellularLocation>
        <location evidence="1 13">Secreted</location>
    </subcellularLocation>
</comment>
<reference evidence="16" key="1">
    <citation type="submission" date="2019-10" db="EMBL/GenBank/DDBJ databases">
        <authorList>
            <person name="Nor Muhammad N."/>
        </authorList>
    </citation>
    <scope>NUCLEOTIDE SEQUENCE</scope>
</reference>
<dbReference type="GO" id="GO:0004222">
    <property type="term" value="F:metalloendopeptidase activity"/>
    <property type="evidence" value="ECO:0007669"/>
    <property type="project" value="InterPro"/>
</dbReference>
<feature type="compositionally biased region" description="Basic and acidic residues" evidence="14">
    <location>
        <begin position="17"/>
        <end position="36"/>
    </location>
</feature>
<evidence type="ECO:0000256" key="8">
    <source>
        <dbReference type="ARBA" id="ARBA00022833"/>
    </source>
</evidence>
<keyword evidence="7 13" id="KW-0378">Hydrolase</keyword>
<dbReference type="AlphaFoldDB" id="A0A5K1JR82"/>
<keyword evidence="5 12" id="KW-0479">Metal-binding</keyword>
<dbReference type="EC" id="3.4.24.-" evidence="13"/>
<evidence type="ECO:0000256" key="2">
    <source>
        <dbReference type="ARBA" id="ARBA00006006"/>
    </source>
</evidence>
<name>A0A5K1JR82_9APHY</name>
<dbReference type="Gene3D" id="1.10.390.10">
    <property type="entry name" value="Neutral Protease Domain 2"/>
    <property type="match status" value="1"/>
</dbReference>
<evidence type="ECO:0000256" key="12">
    <source>
        <dbReference type="PIRSR" id="PIRSR601842-2"/>
    </source>
</evidence>
<dbReference type="GO" id="GO:0005615">
    <property type="term" value="C:extracellular space"/>
    <property type="evidence" value="ECO:0007669"/>
    <property type="project" value="InterPro"/>
</dbReference>
<dbReference type="InterPro" id="IPR011096">
    <property type="entry name" value="FTP_domain"/>
</dbReference>
<evidence type="ECO:0000256" key="9">
    <source>
        <dbReference type="ARBA" id="ARBA00023049"/>
    </source>
</evidence>
<evidence type="ECO:0000256" key="6">
    <source>
        <dbReference type="ARBA" id="ARBA00022729"/>
    </source>
</evidence>
<dbReference type="Pfam" id="PF02128">
    <property type="entry name" value="Peptidase_M36"/>
    <property type="match status" value="1"/>
</dbReference>
<evidence type="ECO:0000256" key="3">
    <source>
        <dbReference type="ARBA" id="ARBA00022525"/>
    </source>
</evidence>
<feature type="binding site" evidence="12">
    <location>
        <position position="394"/>
    </location>
    <ligand>
        <name>Zn(2+)</name>
        <dbReference type="ChEBI" id="CHEBI:29105"/>
        <note>catalytic</note>
    </ligand>
</feature>
<feature type="binding site" evidence="12">
    <location>
        <position position="209"/>
    </location>
    <ligand>
        <name>Zn(2+)</name>
        <dbReference type="ChEBI" id="CHEBI:29105"/>
        <note>catalytic</note>
    </ligand>
</feature>
<feature type="active site" evidence="11">
    <location>
        <position position="395"/>
    </location>
</feature>
<keyword evidence="8 12" id="KW-0862">Zinc</keyword>
<keyword evidence="4 13" id="KW-0645">Protease</keyword>
<dbReference type="InterPro" id="IPR050371">
    <property type="entry name" value="Fungal_virulence_M36"/>
</dbReference>
<dbReference type="PANTHER" id="PTHR33478">
    <property type="entry name" value="EXTRACELLULAR METALLOPROTEINASE MEP"/>
    <property type="match status" value="1"/>
</dbReference>
<dbReference type="InterPro" id="IPR001842">
    <property type="entry name" value="Peptidase_M36"/>
</dbReference>
<keyword evidence="3 13" id="KW-0964">Secreted</keyword>
<evidence type="ECO:0000256" key="7">
    <source>
        <dbReference type="ARBA" id="ARBA00022801"/>
    </source>
</evidence>
<evidence type="ECO:0000256" key="14">
    <source>
        <dbReference type="SAM" id="MobiDB-lite"/>
    </source>
</evidence>
<gene>
    <name evidence="16" type="primary">Q6WIH6</name>
</gene>
<feature type="region of interest" description="Disordered" evidence="14">
    <location>
        <begin position="17"/>
        <end position="37"/>
    </location>
</feature>
<proteinExistence type="inferred from homology"/>
<feature type="binding site" evidence="12">
    <location>
        <position position="398"/>
    </location>
    <ligand>
        <name>Zn(2+)</name>
        <dbReference type="ChEBI" id="CHEBI:29105"/>
        <note>catalytic</note>
    </ligand>
</feature>
<keyword evidence="6" id="KW-0732">Signal</keyword>
<accession>A0A5K1JR82</accession>
<evidence type="ECO:0000256" key="4">
    <source>
        <dbReference type="ARBA" id="ARBA00022670"/>
    </source>
</evidence>
<evidence type="ECO:0000313" key="16">
    <source>
        <dbReference type="EMBL" id="VWO94070.1"/>
    </source>
</evidence>
<evidence type="ECO:0000256" key="11">
    <source>
        <dbReference type="PIRSR" id="PIRSR601842-1"/>
    </source>
</evidence>
<evidence type="ECO:0000256" key="10">
    <source>
        <dbReference type="ARBA" id="ARBA00023145"/>
    </source>
</evidence>
<sequence length="599" mass="65538">MLASVASAVPFNLGQLEAHDDATARDQDRQSRREQSSFETFGVGGIDHPLSACAEFSLEDAAMSFVQSKLNVASSGAVYRTGYSNDVVQHAYIHQQINGIPVTNAVANVAFNRDNKVVSFGSSFINVPSNVPSATPSISAKDAITKAENALGGTYNQHPTKLEYVAKQDGSVDLAHVVQVRNDSKAMWYEAFVDAHTGEIVQLTDFVSHASYRVLPITKQNILQGFETLTDPQNLASSPYGWHSEDGTTSTNDTSSGNNVIAFVAGDDNFWYTTGPSSPPLNFVYYQDATQAPDALQANIDAARVNTFYVANAMHDIAYQYGFTETAYNFQDYNFGRGGAENDRVELSVQDANSTDNSYFYTPPDGQPGYMQMGIWYYATPARDSSLANDLIVHEYTHGITNRMTGGGTGRHVSRSIRGRLQVVLEADGLGEGWSDAFAEWTHWQSPANTFTDWIMAAYVYNNPAGIRRYPYSTNTTTNPLRYSNLQTLTEPHDIGEVWANMLHNVYAQLVAAHGYSDTAMTDPSTTGGNTVYLHLFLDALPLQPCNPTFPQARDAWIQADANRYGGANYCTLWGVFASRGLGVNADDHVDDMTVPPGC</sequence>
<evidence type="ECO:0000256" key="5">
    <source>
        <dbReference type="ARBA" id="ARBA00022723"/>
    </source>
</evidence>
<evidence type="ECO:0000256" key="13">
    <source>
        <dbReference type="RuleBase" id="RU364017"/>
    </source>
</evidence>
<keyword evidence="9 13" id="KW-0482">Metalloprotease</keyword>
<comment type="similarity">
    <text evidence="2 13">Belongs to the peptidase M36 family.</text>
</comment>
<dbReference type="PANTHER" id="PTHR33478:SF1">
    <property type="entry name" value="EXTRACELLULAR METALLOPROTEINASE MEP"/>
    <property type="match status" value="1"/>
</dbReference>
<dbReference type="GO" id="GO:0008270">
    <property type="term" value="F:zinc ion binding"/>
    <property type="evidence" value="ECO:0007669"/>
    <property type="project" value="InterPro"/>
</dbReference>